<gene>
    <name evidence="2" type="ORF">KFZ77_02775</name>
</gene>
<protein>
    <submittedName>
        <fullName evidence="2">Tail fiber assembly protein</fullName>
    </submittedName>
</protein>
<organism evidence="2 3">
    <name type="scientific">Siccibacter colletis</name>
    <dbReference type="NCBI Taxonomy" id="1505757"/>
    <lineage>
        <taxon>Bacteria</taxon>
        <taxon>Pseudomonadati</taxon>
        <taxon>Pseudomonadota</taxon>
        <taxon>Gammaproteobacteria</taxon>
        <taxon>Enterobacterales</taxon>
        <taxon>Enterobacteriaceae</taxon>
        <taxon>Siccibacter</taxon>
    </lineage>
</organism>
<dbReference type="EMBL" id="CP074352">
    <property type="protein sequence ID" value="UYU32462.1"/>
    <property type="molecule type" value="Genomic_DNA"/>
</dbReference>
<name>A0ABY6JFQ2_9ENTR</name>
<dbReference type="Proteomes" id="UP001156318">
    <property type="component" value="Chromosome"/>
</dbReference>
<reference evidence="2 3" key="1">
    <citation type="submission" date="2021-05" db="EMBL/GenBank/DDBJ databases">
        <title>Isolation, identification, and the growth promoting effects of Pantoea dispersa strain YSD J2 from the aboveground leaves of Cyperus esculentus L.Var. Sativus.</title>
        <authorList>
            <person name="Wang S."/>
            <person name="Tang X.M."/>
            <person name="Huang Y.N."/>
        </authorList>
    </citation>
    <scope>NUCLEOTIDE SEQUENCE [LARGE SCALE GENOMIC DNA]</scope>
    <source>
        <strain evidence="3">YSD YN2</strain>
    </source>
</reference>
<keyword evidence="3" id="KW-1185">Reference proteome</keyword>
<accession>A0ABY6JFQ2</accession>
<evidence type="ECO:0000313" key="3">
    <source>
        <dbReference type="Proteomes" id="UP001156318"/>
    </source>
</evidence>
<sequence>MKINYSPSKNAFYEEEHKERYLLSGSWPGDLIEVSRDDFIEYGGNPPEGKTRAPGPDNKPAWLTIPLDFVEQAKAENKRHTDEANNYINEQQWPSKLMLGRLSDDEKLLFNKWLDYLDALKEIDVSGAPDILWPTPPAEPAS</sequence>
<evidence type="ECO:0000256" key="1">
    <source>
        <dbReference type="SAM" id="MobiDB-lite"/>
    </source>
</evidence>
<dbReference type="RefSeq" id="WP_264385375.1">
    <property type="nucleotide sequence ID" value="NZ_CP074352.1"/>
</dbReference>
<feature type="region of interest" description="Disordered" evidence="1">
    <location>
        <begin position="39"/>
        <end position="58"/>
    </location>
</feature>
<dbReference type="Pfam" id="PF02413">
    <property type="entry name" value="Caudo_TAP"/>
    <property type="match status" value="1"/>
</dbReference>
<proteinExistence type="predicted"/>
<evidence type="ECO:0000313" key="2">
    <source>
        <dbReference type="EMBL" id="UYU32462.1"/>
    </source>
</evidence>
<dbReference type="InterPro" id="IPR003458">
    <property type="entry name" value="Phage_T4_Gp38_tail_assem"/>
</dbReference>